<dbReference type="EMBL" id="CAJVRM010000618">
    <property type="protein sequence ID" value="CAG8982434.1"/>
    <property type="molecule type" value="Genomic_DNA"/>
</dbReference>
<organism evidence="1 2">
    <name type="scientific">Hymenoscyphus albidus</name>
    <dbReference type="NCBI Taxonomy" id="595503"/>
    <lineage>
        <taxon>Eukaryota</taxon>
        <taxon>Fungi</taxon>
        <taxon>Dikarya</taxon>
        <taxon>Ascomycota</taxon>
        <taxon>Pezizomycotina</taxon>
        <taxon>Leotiomycetes</taxon>
        <taxon>Helotiales</taxon>
        <taxon>Helotiaceae</taxon>
        <taxon>Hymenoscyphus</taxon>
    </lineage>
</organism>
<evidence type="ECO:0000313" key="1">
    <source>
        <dbReference type="EMBL" id="CAG8982434.1"/>
    </source>
</evidence>
<sequence length="138" mass="15957">MPPKLDPDVLKRYLTPLRQNPTKSAASPMINPEEPTIVRKYLDYTDQVYLNFLSRQPQNSNEALIFGLKRQEVEVHKQKIVAKSEELVRVKGGLRNGRELSVVYDSLVVELKKEISAYKAWMRRMVEGFMLLYGDKAC</sequence>
<gene>
    <name evidence="1" type="ORF">HYALB_00007113</name>
</gene>
<accession>A0A9N9M1M3</accession>
<protein>
    <submittedName>
        <fullName evidence="1">Uncharacterized protein</fullName>
    </submittedName>
</protein>
<keyword evidence="2" id="KW-1185">Reference proteome</keyword>
<name>A0A9N9M1M3_9HELO</name>
<reference evidence="1" key="1">
    <citation type="submission" date="2021-07" db="EMBL/GenBank/DDBJ databases">
        <authorList>
            <person name="Durling M."/>
        </authorList>
    </citation>
    <scope>NUCLEOTIDE SEQUENCE</scope>
</reference>
<evidence type="ECO:0000313" key="2">
    <source>
        <dbReference type="Proteomes" id="UP000701801"/>
    </source>
</evidence>
<dbReference type="Proteomes" id="UP000701801">
    <property type="component" value="Unassembled WGS sequence"/>
</dbReference>
<dbReference type="AlphaFoldDB" id="A0A9N9M1M3"/>
<comment type="caution">
    <text evidence="1">The sequence shown here is derived from an EMBL/GenBank/DDBJ whole genome shotgun (WGS) entry which is preliminary data.</text>
</comment>
<proteinExistence type="predicted"/>